<evidence type="ECO:0000313" key="13">
    <source>
        <dbReference type="Proteomes" id="UP000646827"/>
    </source>
</evidence>
<accession>A0A8H7VMT5</accession>
<comment type="catalytic activity">
    <reaction evidence="9 10">
        <text>L-cysteinyl-[protein] + hexadecanoyl-CoA = S-hexadecanoyl-L-cysteinyl-[protein] + CoA</text>
        <dbReference type="Rhea" id="RHEA:36683"/>
        <dbReference type="Rhea" id="RHEA-COMP:10131"/>
        <dbReference type="Rhea" id="RHEA-COMP:11032"/>
        <dbReference type="ChEBI" id="CHEBI:29950"/>
        <dbReference type="ChEBI" id="CHEBI:57287"/>
        <dbReference type="ChEBI" id="CHEBI:57379"/>
        <dbReference type="ChEBI" id="CHEBI:74151"/>
        <dbReference type="EC" id="2.3.1.225"/>
    </reaction>
</comment>
<sequence>MSSNSFESLSNLPGHISSFTASSIDGNIINETTHSQEEAKSAVQLIHDATELSRHIPALQSEKLKSVTESIANRILVVGGHPLQLCFKHPNEQHRNHTIEDHEQVVVVQQQQQSMITSILRTRTTITAINNHIQDDAKEEEEQKKNIPYYCGCRIDSPMYSRCWPFLFLFSAITDFPFPLPIDKKPRQQHRYWGWVSVFVVLSIIAFLYYGYIFHLCLTLIYQGSIIQVTIYLISVHLLLLFLLTSYARIVTKKPGTPKKTIVTTMMKRNDIILQQETRSFYKSILPQRWCDICQWWKPDRAHHCRVCNTCILRMDHHCQWVNGCVGFDNYRYFIQFIFYTSGTSFWPFTTSLTAFIMGNGLLNMMHRLNTTRSKNGDKRVSHAKGLCKVLPDTVVSSIVYFDSYPML</sequence>
<keyword evidence="2 10" id="KW-0808">Transferase</keyword>
<dbReference type="PANTHER" id="PTHR12246">
    <property type="entry name" value="PALMITOYLTRANSFERASE ZDHHC16"/>
    <property type="match status" value="1"/>
</dbReference>
<evidence type="ECO:0000259" key="11">
    <source>
        <dbReference type="Pfam" id="PF01529"/>
    </source>
</evidence>
<organism evidence="12 13">
    <name type="scientific">Circinella minor</name>
    <dbReference type="NCBI Taxonomy" id="1195481"/>
    <lineage>
        <taxon>Eukaryota</taxon>
        <taxon>Fungi</taxon>
        <taxon>Fungi incertae sedis</taxon>
        <taxon>Mucoromycota</taxon>
        <taxon>Mucoromycotina</taxon>
        <taxon>Mucoromycetes</taxon>
        <taxon>Mucorales</taxon>
        <taxon>Lichtheimiaceae</taxon>
        <taxon>Circinella</taxon>
    </lineage>
</organism>
<evidence type="ECO:0000256" key="2">
    <source>
        <dbReference type="ARBA" id="ARBA00022679"/>
    </source>
</evidence>
<evidence type="ECO:0000256" key="3">
    <source>
        <dbReference type="ARBA" id="ARBA00022692"/>
    </source>
</evidence>
<keyword evidence="13" id="KW-1185">Reference proteome</keyword>
<evidence type="ECO:0000256" key="1">
    <source>
        <dbReference type="ARBA" id="ARBA00004141"/>
    </source>
</evidence>
<protein>
    <recommendedName>
        <fullName evidence="10">Palmitoyltransferase</fullName>
        <ecNumber evidence="10">2.3.1.225</ecNumber>
    </recommendedName>
</protein>
<evidence type="ECO:0000256" key="6">
    <source>
        <dbReference type="ARBA" id="ARBA00023139"/>
    </source>
</evidence>
<evidence type="ECO:0000256" key="9">
    <source>
        <dbReference type="ARBA" id="ARBA00048048"/>
    </source>
</evidence>
<comment type="subcellular location">
    <subcellularLocation>
        <location evidence="1">Membrane</location>
        <topology evidence="1">Multi-pass membrane protein</topology>
    </subcellularLocation>
</comment>
<comment type="caution">
    <text evidence="12">The sequence shown here is derived from an EMBL/GenBank/DDBJ whole genome shotgun (WGS) entry which is preliminary data.</text>
</comment>
<keyword evidence="6" id="KW-0564">Palmitate</keyword>
<evidence type="ECO:0000256" key="5">
    <source>
        <dbReference type="ARBA" id="ARBA00023136"/>
    </source>
</evidence>
<gene>
    <name evidence="12" type="ORF">INT45_006560</name>
</gene>
<dbReference type="GO" id="GO:0016020">
    <property type="term" value="C:membrane"/>
    <property type="evidence" value="ECO:0007669"/>
    <property type="project" value="UniProtKB-SubCell"/>
</dbReference>
<evidence type="ECO:0000256" key="7">
    <source>
        <dbReference type="ARBA" id="ARBA00023288"/>
    </source>
</evidence>
<dbReference type="GO" id="GO:0019706">
    <property type="term" value="F:protein-cysteine S-palmitoyltransferase activity"/>
    <property type="evidence" value="ECO:0007669"/>
    <property type="project" value="UniProtKB-EC"/>
</dbReference>
<dbReference type="EC" id="2.3.1.225" evidence="10"/>
<evidence type="ECO:0000313" key="12">
    <source>
        <dbReference type="EMBL" id="KAG2220389.1"/>
    </source>
</evidence>
<dbReference type="AlphaFoldDB" id="A0A8H7VMT5"/>
<dbReference type="Proteomes" id="UP000646827">
    <property type="component" value="Unassembled WGS sequence"/>
</dbReference>
<keyword evidence="4 10" id="KW-1133">Transmembrane helix</keyword>
<keyword evidence="7" id="KW-0449">Lipoprotein</keyword>
<comment type="domain">
    <text evidence="10">The DHHC domain is required for palmitoyltransferase activity.</text>
</comment>
<comment type="similarity">
    <text evidence="10">Belongs to the DHHC palmitoyltransferase family.</text>
</comment>
<evidence type="ECO:0000256" key="8">
    <source>
        <dbReference type="ARBA" id="ARBA00023315"/>
    </source>
</evidence>
<dbReference type="PROSITE" id="PS50216">
    <property type="entry name" value="DHHC"/>
    <property type="match status" value="1"/>
</dbReference>
<feature type="transmembrane region" description="Helical" evidence="10">
    <location>
        <begin position="192"/>
        <end position="214"/>
    </location>
</feature>
<keyword evidence="8 10" id="KW-0012">Acyltransferase</keyword>
<dbReference type="Pfam" id="PF01529">
    <property type="entry name" value="DHHC"/>
    <property type="match status" value="1"/>
</dbReference>
<feature type="transmembrane region" description="Helical" evidence="10">
    <location>
        <begin position="220"/>
        <end position="244"/>
    </location>
</feature>
<evidence type="ECO:0000256" key="10">
    <source>
        <dbReference type="RuleBase" id="RU079119"/>
    </source>
</evidence>
<evidence type="ECO:0000256" key="4">
    <source>
        <dbReference type="ARBA" id="ARBA00022989"/>
    </source>
</evidence>
<dbReference type="InterPro" id="IPR039859">
    <property type="entry name" value="PFA4/ZDH16/20/ERF2-like"/>
</dbReference>
<dbReference type="EMBL" id="JAEPRB010000142">
    <property type="protein sequence ID" value="KAG2220389.1"/>
    <property type="molecule type" value="Genomic_DNA"/>
</dbReference>
<feature type="domain" description="Palmitoyltransferase DHHC" evidence="11">
    <location>
        <begin position="288"/>
        <end position="357"/>
    </location>
</feature>
<name>A0A8H7VMT5_9FUNG</name>
<keyword evidence="3 10" id="KW-0812">Transmembrane</keyword>
<dbReference type="OrthoDB" id="9909019at2759"/>
<proteinExistence type="inferred from homology"/>
<dbReference type="InterPro" id="IPR001594">
    <property type="entry name" value="Palmitoyltrfase_DHHC"/>
</dbReference>
<reference evidence="12 13" key="1">
    <citation type="submission" date="2020-12" db="EMBL/GenBank/DDBJ databases">
        <title>Metabolic potential, ecology and presence of endohyphal bacteria is reflected in genomic diversity of Mucoromycotina.</title>
        <authorList>
            <person name="Muszewska A."/>
            <person name="Okrasinska A."/>
            <person name="Steczkiewicz K."/>
            <person name="Drgas O."/>
            <person name="Orlowska M."/>
            <person name="Perlinska-Lenart U."/>
            <person name="Aleksandrzak-Piekarczyk T."/>
            <person name="Szatraj K."/>
            <person name="Zielenkiewicz U."/>
            <person name="Pilsyk S."/>
            <person name="Malc E."/>
            <person name="Mieczkowski P."/>
            <person name="Kruszewska J.S."/>
            <person name="Biernat P."/>
            <person name="Pawlowska J."/>
        </authorList>
    </citation>
    <scope>NUCLEOTIDE SEQUENCE [LARGE SCALE GENOMIC DNA]</scope>
    <source>
        <strain evidence="12 13">CBS 142.35</strain>
    </source>
</reference>
<keyword evidence="5 10" id="KW-0472">Membrane</keyword>